<reference evidence="1 2" key="1">
    <citation type="submission" date="2015-12" db="EMBL/GenBank/DDBJ databases">
        <title>Draft genome sequence of Moniliophthora roreri, the causal agent of frosty pod rot of cacao.</title>
        <authorList>
            <person name="Aime M.C."/>
            <person name="Diaz-Valderrama J.R."/>
            <person name="Kijpornyongpan T."/>
            <person name="Phillips-Mora W."/>
        </authorList>
    </citation>
    <scope>NUCLEOTIDE SEQUENCE [LARGE SCALE GENOMIC DNA]</scope>
    <source>
        <strain evidence="1 2">MCA 2952</strain>
    </source>
</reference>
<evidence type="ECO:0000313" key="2">
    <source>
        <dbReference type="Proteomes" id="UP000054988"/>
    </source>
</evidence>
<name>A0A0W0FGZ6_MONRR</name>
<dbReference type="SUPFAM" id="SSF56784">
    <property type="entry name" value="HAD-like"/>
    <property type="match status" value="1"/>
</dbReference>
<dbReference type="Pfam" id="PF00702">
    <property type="entry name" value="Hydrolase"/>
    <property type="match status" value="1"/>
</dbReference>
<dbReference type="NCBIfam" id="TIGR01549">
    <property type="entry name" value="HAD-SF-IA-v1"/>
    <property type="match status" value="1"/>
</dbReference>
<evidence type="ECO:0008006" key="3">
    <source>
        <dbReference type="Google" id="ProtNLM"/>
    </source>
</evidence>
<gene>
    <name evidence="1" type="ORF">WG66_11796</name>
</gene>
<protein>
    <recommendedName>
        <fullName evidence="3">Haloacid dehalogenase-like hydrolase domain-containing protein 3</fullName>
    </recommendedName>
</protein>
<dbReference type="InterPro" id="IPR006439">
    <property type="entry name" value="HAD-SF_hydro_IA"/>
</dbReference>
<dbReference type="SFLD" id="SFLDG01129">
    <property type="entry name" value="C1.5:_HAD__Beta-PGM__Phosphata"/>
    <property type="match status" value="1"/>
</dbReference>
<evidence type="ECO:0000313" key="1">
    <source>
        <dbReference type="EMBL" id="KTB35631.1"/>
    </source>
</evidence>
<dbReference type="InterPro" id="IPR051828">
    <property type="entry name" value="HAD-like_hydrolase_domain"/>
</dbReference>
<dbReference type="Gene3D" id="1.10.150.720">
    <property type="entry name" value="Haloacid dehalogenase-like hydrolase"/>
    <property type="match status" value="1"/>
</dbReference>
<dbReference type="Gene3D" id="3.40.50.1000">
    <property type="entry name" value="HAD superfamily/HAD-like"/>
    <property type="match status" value="1"/>
</dbReference>
<dbReference type="AlphaFoldDB" id="A0A0W0FGZ6"/>
<comment type="caution">
    <text evidence="1">The sequence shown here is derived from an EMBL/GenBank/DDBJ whole genome shotgun (WGS) entry which is preliminary data.</text>
</comment>
<dbReference type="GO" id="GO:0016791">
    <property type="term" value="F:phosphatase activity"/>
    <property type="evidence" value="ECO:0007669"/>
    <property type="project" value="UniProtKB-ARBA"/>
</dbReference>
<dbReference type="PANTHER" id="PTHR46191">
    <property type="match status" value="1"/>
</dbReference>
<dbReference type="SFLD" id="SFLDS00003">
    <property type="entry name" value="Haloacid_Dehalogenase"/>
    <property type="match status" value="1"/>
</dbReference>
<dbReference type="PANTHER" id="PTHR46191:SF2">
    <property type="entry name" value="HALOACID DEHALOGENASE-LIKE HYDROLASE DOMAIN-CONTAINING PROTEIN 3"/>
    <property type="match status" value="1"/>
</dbReference>
<dbReference type="GO" id="GO:0005634">
    <property type="term" value="C:nucleus"/>
    <property type="evidence" value="ECO:0007669"/>
    <property type="project" value="TreeGrafter"/>
</dbReference>
<dbReference type="InterPro" id="IPR036412">
    <property type="entry name" value="HAD-like_sf"/>
</dbReference>
<organism evidence="1 2">
    <name type="scientific">Moniliophthora roreri</name>
    <name type="common">Frosty pod rot fungus</name>
    <name type="synonym">Monilia roreri</name>
    <dbReference type="NCBI Taxonomy" id="221103"/>
    <lineage>
        <taxon>Eukaryota</taxon>
        <taxon>Fungi</taxon>
        <taxon>Dikarya</taxon>
        <taxon>Basidiomycota</taxon>
        <taxon>Agaricomycotina</taxon>
        <taxon>Agaricomycetes</taxon>
        <taxon>Agaricomycetidae</taxon>
        <taxon>Agaricales</taxon>
        <taxon>Marasmiineae</taxon>
        <taxon>Marasmiaceae</taxon>
        <taxon>Moniliophthora</taxon>
    </lineage>
</organism>
<dbReference type="eggNOG" id="KOG3085">
    <property type="taxonomic scope" value="Eukaryota"/>
</dbReference>
<dbReference type="Proteomes" id="UP000054988">
    <property type="component" value="Unassembled WGS sequence"/>
</dbReference>
<sequence length="257" mass="29050">MSPFRIRLVTFDVLHTLITPRDPIHVQYSMVFEPYLGKLPPDEVKKSFKIALKTLQVEKPVYEQGSQAWWGEVIRRTASGAGANIQALDTSLSDIVTSLMKRFSSREGYRAFDDAIPTIKRLHDLQVATAVVSNSDSRSRSVLQDLGFPEYLDPIVLSEEEGIEKPSEEIYRRVLEQVSRKKKLASQLEPTQCLHVGDELEADYYGARNTGMEALLLRRTGKDGEQAHVEDGEDLDGVRAVHGLQDVVKYIQRLPRL</sequence>
<proteinExistence type="predicted"/>
<accession>A0A0W0FGZ6</accession>
<dbReference type="InterPro" id="IPR044924">
    <property type="entry name" value="HAD-SF_hydro_IA_REG-2-like_cap"/>
</dbReference>
<dbReference type="InterPro" id="IPR023214">
    <property type="entry name" value="HAD_sf"/>
</dbReference>
<dbReference type="EMBL" id="LATX01001986">
    <property type="protein sequence ID" value="KTB35631.1"/>
    <property type="molecule type" value="Genomic_DNA"/>
</dbReference>